<name>A0A6J6DGP6_9ZZZZ</name>
<dbReference type="Pfam" id="PF00355">
    <property type="entry name" value="Rieske"/>
    <property type="match status" value="1"/>
</dbReference>
<protein>
    <submittedName>
        <fullName evidence="6">Unannotated protein</fullName>
    </submittedName>
</protein>
<dbReference type="PANTHER" id="PTHR21496">
    <property type="entry name" value="FERREDOXIN-RELATED"/>
    <property type="match status" value="1"/>
</dbReference>
<dbReference type="InterPro" id="IPR017941">
    <property type="entry name" value="Rieske_2Fe-2S"/>
</dbReference>
<proteinExistence type="predicted"/>
<keyword evidence="4" id="KW-0411">Iron-sulfur</keyword>
<organism evidence="6">
    <name type="scientific">freshwater metagenome</name>
    <dbReference type="NCBI Taxonomy" id="449393"/>
    <lineage>
        <taxon>unclassified sequences</taxon>
        <taxon>metagenomes</taxon>
        <taxon>ecological metagenomes</taxon>
    </lineage>
</organism>
<gene>
    <name evidence="6" type="ORF">UFOPK1698_00055</name>
</gene>
<accession>A0A6J6DGP6</accession>
<dbReference type="SUPFAM" id="SSF50022">
    <property type="entry name" value="ISP domain"/>
    <property type="match status" value="1"/>
</dbReference>
<evidence type="ECO:0000256" key="4">
    <source>
        <dbReference type="ARBA" id="ARBA00023014"/>
    </source>
</evidence>
<keyword evidence="3" id="KW-0408">Iron</keyword>
<evidence type="ECO:0000313" key="6">
    <source>
        <dbReference type="EMBL" id="CAB4563240.1"/>
    </source>
</evidence>
<reference evidence="6" key="1">
    <citation type="submission" date="2020-05" db="EMBL/GenBank/DDBJ databases">
        <authorList>
            <person name="Chiriac C."/>
            <person name="Salcher M."/>
            <person name="Ghai R."/>
            <person name="Kavagutti S V."/>
        </authorList>
    </citation>
    <scope>NUCLEOTIDE SEQUENCE</scope>
</reference>
<keyword evidence="1" id="KW-0001">2Fe-2S</keyword>
<dbReference type="EMBL" id="CAEZTP010000002">
    <property type="protein sequence ID" value="CAB4563240.1"/>
    <property type="molecule type" value="Genomic_DNA"/>
</dbReference>
<dbReference type="PROSITE" id="PS51296">
    <property type="entry name" value="RIESKE"/>
    <property type="match status" value="1"/>
</dbReference>
<keyword evidence="2" id="KW-0479">Metal-binding</keyword>
<dbReference type="CDD" id="cd03528">
    <property type="entry name" value="Rieske_RO_ferredoxin"/>
    <property type="match status" value="1"/>
</dbReference>
<dbReference type="AlphaFoldDB" id="A0A6J6DGP6"/>
<evidence type="ECO:0000256" key="3">
    <source>
        <dbReference type="ARBA" id="ARBA00023004"/>
    </source>
</evidence>
<dbReference type="InterPro" id="IPR036922">
    <property type="entry name" value="Rieske_2Fe-2S_sf"/>
</dbReference>
<dbReference type="GO" id="GO:0046872">
    <property type="term" value="F:metal ion binding"/>
    <property type="evidence" value="ECO:0007669"/>
    <property type="project" value="UniProtKB-KW"/>
</dbReference>
<sequence length="98" mass="10591">MSDLQFDQIHEGKPVLIEKNGKSICVARVGQEVFAVADTCTHSEASLSEGETAGFKIECWLHGAEFDLRTGQALTLPANIALETYPVKIDGNSVTVEI</sequence>
<evidence type="ECO:0000256" key="2">
    <source>
        <dbReference type="ARBA" id="ARBA00022723"/>
    </source>
</evidence>
<evidence type="ECO:0000256" key="1">
    <source>
        <dbReference type="ARBA" id="ARBA00022714"/>
    </source>
</evidence>
<evidence type="ECO:0000259" key="5">
    <source>
        <dbReference type="PROSITE" id="PS51296"/>
    </source>
</evidence>
<dbReference type="Gene3D" id="2.102.10.10">
    <property type="entry name" value="Rieske [2Fe-2S] iron-sulphur domain"/>
    <property type="match status" value="1"/>
</dbReference>
<dbReference type="GO" id="GO:0051537">
    <property type="term" value="F:2 iron, 2 sulfur cluster binding"/>
    <property type="evidence" value="ECO:0007669"/>
    <property type="project" value="UniProtKB-KW"/>
</dbReference>
<feature type="domain" description="Rieske" evidence="5">
    <location>
        <begin position="1"/>
        <end position="96"/>
    </location>
</feature>
<dbReference type="PANTHER" id="PTHR21496:SF23">
    <property type="entry name" value="3-PHENYLPROPIONATE_CINNAMIC ACID DIOXYGENASE FERREDOXIN SUBUNIT"/>
    <property type="match status" value="1"/>
</dbReference>